<proteinExistence type="predicted"/>
<evidence type="ECO:0000256" key="1">
    <source>
        <dbReference type="SAM" id="MobiDB-lite"/>
    </source>
</evidence>
<reference evidence="2 3" key="1">
    <citation type="submission" date="2017-04" db="EMBL/GenBank/DDBJ databases">
        <title>A new member of the family Flavobacteriaceae isolated from ascidians.</title>
        <authorList>
            <person name="Chen L."/>
        </authorList>
    </citation>
    <scope>NUCLEOTIDE SEQUENCE [LARGE SCALE GENOMIC DNA]</scope>
    <source>
        <strain evidence="2 3">HQA918</strain>
    </source>
</reference>
<protein>
    <submittedName>
        <fullName evidence="2">Uncharacterized protein</fullName>
    </submittedName>
</protein>
<evidence type="ECO:0000313" key="2">
    <source>
        <dbReference type="EMBL" id="PCE64941.1"/>
    </source>
</evidence>
<name>A0A2A4G955_9FLAO</name>
<sequence>MWNKLTPKHFFKKKRSKRTFAEALLPDTYAEVEKELESEFGTALPNQNPKTKEETPNWTYH</sequence>
<organism evidence="2 3">
    <name type="scientific">Sediminicola luteus</name>
    <dbReference type="NCBI Taxonomy" id="319238"/>
    <lineage>
        <taxon>Bacteria</taxon>
        <taxon>Pseudomonadati</taxon>
        <taxon>Bacteroidota</taxon>
        <taxon>Flavobacteriia</taxon>
        <taxon>Flavobacteriales</taxon>
        <taxon>Flavobacteriaceae</taxon>
        <taxon>Sediminicola</taxon>
    </lineage>
</organism>
<comment type="caution">
    <text evidence="2">The sequence shown here is derived from an EMBL/GenBank/DDBJ whole genome shotgun (WGS) entry which is preliminary data.</text>
</comment>
<evidence type="ECO:0000313" key="3">
    <source>
        <dbReference type="Proteomes" id="UP000219559"/>
    </source>
</evidence>
<keyword evidence="3" id="KW-1185">Reference proteome</keyword>
<dbReference type="AlphaFoldDB" id="A0A2A4G955"/>
<feature type="region of interest" description="Disordered" evidence="1">
    <location>
        <begin position="39"/>
        <end position="61"/>
    </location>
</feature>
<accession>A0A2A4G955</accession>
<dbReference type="EMBL" id="NBWU01000002">
    <property type="protein sequence ID" value="PCE64941.1"/>
    <property type="molecule type" value="Genomic_DNA"/>
</dbReference>
<dbReference type="Proteomes" id="UP000219559">
    <property type="component" value="Unassembled WGS sequence"/>
</dbReference>
<gene>
    <name evidence="2" type="ORF">B7P33_07225</name>
</gene>